<keyword evidence="4" id="KW-1185">Reference proteome</keyword>
<sequence>MRHIKWKIECRGRGGYDLEWKSTIYTDTAVIRPRDLTGRWTLASEIFKVGAHDTRSRGRFEISARPVRALYVRRTYFPSGTGERERSGKSLFVATKTGHDGGPLRSRAPAPAPPSRRRGRNLRRTVWCQTQAGLFVLFIVGAAGAARRGRGPAAFQYNRTFHGERTIMSTPAPGAYPHLTSTRVSCDCGGRTPRPRRPMCRDTCGAF</sequence>
<keyword evidence="2" id="KW-0812">Transmembrane</keyword>
<organism evidence="3 4">
    <name type="scientific">Eumeta variegata</name>
    <name type="common">Bagworm moth</name>
    <name type="synonym">Eumeta japonica</name>
    <dbReference type="NCBI Taxonomy" id="151549"/>
    <lineage>
        <taxon>Eukaryota</taxon>
        <taxon>Metazoa</taxon>
        <taxon>Ecdysozoa</taxon>
        <taxon>Arthropoda</taxon>
        <taxon>Hexapoda</taxon>
        <taxon>Insecta</taxon>
        <taxon>Pterygota</taxon>
        <taxon>Neoptera</taxon>
        <taxon>Endopterygota</taxon>
        <taxon>Lepidoptera</taxon>
        <taxon>Glossata</taxon>
        <taxon>Ditrysia</taxon>
        <taxon>Tineoidea</taxon>
        <taxon>Psychidae</taxon>
        <taxon>Oiketicinae</taxon>
        <taxon>Eumeta</taxon>
    </lineage>
</organism>
<feature type="transmembrane region" description="Helical" evidence="2">
    <location>
        <begin position="126"/>
        <end position="146"/>
    </location>
</feature>
<dbReference type="EMBL" id="BGZK01001816">
    <property type="protein sequence ID" value="GBP86791.1"/>
    <property type="molecule type" value="Genomic_DNA"/>
</dbReference>
<evidence type="ECO:0000256" key="2">
    <source>
        <dbReference type="SAM" id="Phobius"/>
    </source>
</evidence>
<gene>
    <name evidence="3" type="ORF">EVAR_59237_1</name>
</gene>
<evidence type="ECO:0000256" key="1">
    <source>
        <dbReference type="SAM" id="MobiDB-lite"/>
    </source>
</evidence>
<accession>A0A4C1ZDF7</accession>
<keyword evidence="2" id="KW-0472">Membrane</keyword>
<reference evidence="3 4" key="1">
    <citation type="journal article" date="2019" name="Commun. Biol.">
        <title>The bagworm genome reveals a unique fibroin gene that provides high tensile strength.</title>
        <authorList>
            <person name="Kono N."/>
            <person name="Nakamura H."/>
            <person name="Ohtoshi R."/>
            <person name="Tomita M."/>
            <person name="Numata K."/>
            <person name="Arakawa K."/>
        </authorList>
    </citation>
    <scope>NUCLEOTIDE SEQUENCE [LARGE SCALE GENOMIC DNA]</scope>
</reference>
<name>A0A4C1ZDF7_EUMVA</name>
<dbReference type="Proteomes" id="UP000299102">
    <property type="component" value="Unassembled WGS sequence"/>
</dbReference>
<proteinExistence type="predicted"/>
<feature type="region of interest" description="Disordered" evidence="1">
    <location>
        <begin position="94"/>
        <end position="120"/>
    </location>
</feature>
<dbReference type="AlphaFoldDB" id="A0A4C1ZDF7"/>
<keyword evidence="2" id="KW-1133">Transmembrane helix</keyword>
<evidence type="ECO:0000313" key="3">
    <source>
        <dbReference type="EMBL" id="GBP86791.1"/>
    </source>
</evidence>
<protein>
    <submittedName>
        <fullName evidence="3">Uncharacterized protein</fullName>
    </submittedName>
</protein>
<evidence type="ECO:0000313" key="4">
    <source>
        <dbReference type="Proteomes" id="UP000299102"/>
    </source>
</evidence>
<comment type="caution">
    <text evidence="3">The sequence shown here is derived from an EMBL/GenBank/DDBJ whole genome shotgun (WGS) entry which is preliminary data.</text>
</comment>